<dbReference type="InterPro" id="IPR051082">
    <property type="entry name" value="Pentapeptide-BTB/POZ_domain"/>
</dbReference>
<comment type="caution">
    <text evidence="1">The sequence shown here is derived from an EMBL/GenBank/DDBJ whole genome shotgun (WGS) entry which is preliminary data.</text>
</comment>
<accession>A0A6I2UVU4</accession>
<dbReference type="Gene3D" id="2.160.20.80">
    <property type="entry name" value="E3 ubiquitin-protein ligase SopA"/>
    <property type="match status" value="1"/>
</dbReference>
<evidence type="ECO:0000313" key="1">
    <source>
        <dbReference type="EMBL" id="MSV24210.1"/>
    </source>
</evidence>
<dbReference type="RefSeq" id="WP_154619985.1">
    <property type="nucleotide sequence ID" value="NZ_VUNL01000003.1"/>
</dbReference>
<dbReference type="Proteomes" id="UP000430222">
    <property type="component" value="Unassembled WGS sequence"/>
</dbReference>
<dbReference type="EMBL" id="VUNL01000003">
    <property type="protein sequence ID" value="MSV24210.1"/>
    <property type="molecule type" value="Genomic_DNA"/>
</dbReference>
<dbReference type="Pfam" id="PF00805">
    <property type="entry name" value="Pentapeptide"/>
    <property type="match status" value="2"/>
</dbReference>
<dbReference type="SUPFAM" id="SSF141571">
    <property type="entry name" value="Pentapeptide repeat-like"/>
    <property type="match status" value="1"/>
</dbReference>
<keyword evidence="2" id="KW-1185">Reference proteome</keyword>
<dbReference type="PANTHER" id="PTHR14136:SF17">
    <property type="entry name" value="BTB_POZ DOMAIN-CONTAINING PROTEIN KCTD9"/>
    <property type="match status" value="1"/>
</dbReference>
<name>A0A6I2UVU4_9FIRM</name>
<dbReference type="InterPro" id="IPR001646">
    <property type="entry name" value="5peptide_repeat"/>
</dbReference>
<dbReference type="AlphaFoldDB" id="A0A6I2UVU4"/>
<dbReference type="PANTHER" id="PTHR14136">
    <property type="entry name" value="BTB_POZ DOMAIN-CONTAINING PROTEIN KCTD9"/>
    <property type="match status" value="1"/>
</dbReference>
<evidence type="ECO:0000313" key="2">
    <source>
        <dbReference type="Proteomes" id="UP000430222"/>
    </source>
</evidence>
<proteinExistence type="predicted"/>
<organism evidence="1 2">
    <name type="scientific">Selenomonas montiformis</name>
    <dbReference type="NCBI Taxonomy" id="2652285"/>
    <lineage>
        <taxon>Bacteria</taxon>
        <taxon>Bacillati</taxon>
        <taxon>Bacillota</taxon>
        <taxon>Negativicutes</taxon>
        <taxon>Selenomonadales</taxon>
        <taxon>Selenomonadaceae</taxon>
        <taxon>Selenomonas</taxon>
    </lineage>
</organism>
<protein>
    <submittedName>
        <fullName evidence="1">Pentapeptide repeat-containing protein</fullName>
    </submittedName>
</protein>
<sequence>MEQEKLNKILHDHKEWLETDGKKGMCANLYGADLHRANLRGANLRCADLRWANLRYANLSDANLEYTDLYRADLRRADFYYANLSDAYLECTNLRGANFRYANLRNATLSSAKIQGANFFHANFYGADLPSGIYVAGGIGSMRRNTYYDAINDCIICGCWDDDAGNHLDSFKKRIEGIYGPDGKEPNPAHYKAYRAAIQYFEACRKAYIVEDCHEKEYEEFDYEALY</sequence>
<reference evidence="1 2" key="1">
    <citation type="submission" date="2019-08" db="EMBL/GenBank/DDBJ databases">
        <title>In-depth cultivation of the pig gut microbiome towards novel bacterial diversity and tailored functional studies.</title>
        <authorList>
            <person name="Wylensek D."/>
            <person name="Hitch T.C.A."/>
            <person name="Clavel T."/>
        </authorList>
    </citation>
    <scope>NUCLEOTIDE SEQUENCE [LARGE SCALE GENOMIC DNA]</scope>
    <source>
        <strain evidence="2">WCA-380-WT-3B3</strain>
    </source>
</reference>
<gene>
    <name evidence="1" type="ORF">FYJ78_03215</name>
</gene>